<gene>
    <name evidence="5" type="ORF">B9Z55_026774</name>
</gene>
<evidence type="ECO:0000313" key="5">
    <source>
        <dbReference type="EMBL" id="PIC14471.1"/>
    </source>
</evidence>
<sequence>MKIFLLFSLAFLVYAEVPDCPNGYLKFDHTKTRVVFPSDGNLQIFPDNYVCQLQITVPLGYFATLTIDVESANPGNSAPVKVIDQTNQAEDIFRATAERFYLVSQGGSINLSTGDSKTQFRVIIEWKQLLFLGDPTATVINFVANLYELTQQFTEIQALVYPKDWTGELSMDASKGKSLVQTWAQAYQREPAIIQGVLNINGNGSLAVYANLSLPILVNPIATYDASNTGNQLPQQVYGPASSYLLTGGKSKITLSNDKNKLEQTKNFGRTGYFASQNFGTPDRIQDFEFGLTGVANSTTRTIFHLDFITMYFKGDEDYLTIAVFEDGAQVTERNYNVTSPVKSFLEIPGDYCKVSYRSRYGEYNNGSLIHYKVTYNSGIGFSGIFSFILVSFHLFAFH</sequence>
<keyword evidence="6" id="KW-1185">Reference proteome</keyword>
<dbReference type="Proteomes" id="UP000230233">
    <property type="component" value="Unassembled WGS sequence"/>
</dbReference>
<dbReference type="InterPro" id="IPR003366">
    <property type="entry name" value="CUB-like_dom"/>
</dbReference>
<evidence type="ECO:0000259" key="3">
    <source>
        <dbReference type="Pfam" id="PF02408"/>
    </source>
</evidence>
<dbReference type="AlphaFoldDB" id="A0A2G5SHW4"/>
<dbReference type="Pfam" id="PF02408">
    <property type="entry name" value="CUB_2"/>
    <property type="match status" value="1"/>
</dbReference>
<dbReference type="InterPro" id="IPR056013">
    <property type="entry name" value="DUF7591"/>
</dbReference>
<accession>A0A2G5SHW4</accession>
<dbReference type="Pfam" id="PF24511">
    <property type="entry name" value="DUF7591"/>
    <property type="match status" value="1"/>
</dbReference>
<evidence type="ECO:0000313" key="6">
    <source>
        <dbReference type="Proteomes" id="UP000230233"/>
    </source>
</evidence>
<comment type="caution">
    <text evidence="5">The sequence shown here is derived from an EMBL/GenBank/DDBJ whole genome shotgun (WGS) entry which is preliminary data.</text>
</comment>
<feature type="domain" description="DUF7591" evidence="4">
    <location>
        <begin position="148"/>
        <end position="258"/>
    </location>
</feature>
<keyword evidence="1" id="KW-1133">Transmembrane helix</keyword>
<evidence type="ECO:0000256" key="2">
    <source>
        <dbReference type="SAM" id="SignalP"/>
    </source>
</evidence>
<reference evidence="6" key="1">
    <citation type="submission" date="2017-10" db="EMBL/GenBank/DDBJ databases">
        <title>Rapid genome shrinkage in a self-fertile nematode reveals novel sperm competition proteins.</title>
        <authorList>
            <person name="Yin D."/>
            <person name="Schwarz E.M."/>
            <person name="Thomas C.G."/>
            <person name="Felde R.L."/>
            <person name="Korf I.F."/>
            <person name="Cutter A.D."/>
            <person name="Schartner C.M."/>
            <person name="Ralston E.J."/>
            <person name="Meyer B.J."/>
            <person name="Haag E.S."/>
        </authorList>
    </citation>
    <scope>NUCLEOTIDE SEQUENCE [LARGE SCALE GENOMIC DNA]</scope>
    <source>
        <strain evidence="6">JU1422</strain>
    </source>
</reference>
<protein>
    <submittedName>
        <fullName evidence="5">Uncharacterized protein</fullName>
    </submittedName>
</protein>
<feature type="signal peptide" evidence="2">
    <location>
        <begin position="1"/>
        <end position="15"/>
    </location>
</feature>
<feature type="transmembrane region" description="Helical" evidence="1">
    <location>
        <begin position="379"/>
        <end position="398"/>
    </location>
</feature>
<name>A0A2G5SHW4_9PELO</name>
<keyword evidence="2" id="KW-0732">Signal</keyword>
<dbReference type="EMBL" id="PDUG01000007">
    <property type="protein sequence ID" value="PIC14471.1"/>
    <property type="molecule type" value="Genomic_DNA"/>
</dbReference>
<organism evidence="5 6">
    <name type="scientific">Caenorhabditis nigoni</name>
    <dbReference type="NCBI Taxonomy" id="1611254"/>
    <lineage>
        <taxon>Eukaryota</taxon>
        <taxon>Metazoa</taxon>
        <taxon>Ecdysozoa</taxon>
        <taxon>Nematoda</taxon>
        <taxon>Chromadorea</taxon>
        <taxon>Rhabditida</taxon>
        <taxon>Rhabditina</taxon>
        <taxon>Rhabditomorpha</taxon>
        <taxon>Rhabditoidea</taxon>
        <taxon>Rhabditidae</taxon>
        <taxon>Peloderinae</taxon>
        <taxon>Caenorhabditis</taxon>
    </lineage>
</organism>
<feature type="domain" description="CUB-like" evidence="3">
    <location>
        <begin position="18"/>
        <end position="128"/>
    </location>
</feature>
<keyword evidence="1" id="KW-0812">Transmembrane</keyword>
<keyword evidence="1" id="KW-0472">Membrane</keyword>
<proteinExistence type="predicted"/>
<evidence type="ECO:0000256" key="1">
    <source>
        <dbReference type="SAM" id="Phobius"/>
    </source>
</evidence>
<evidence type="ECO:0000259" key="4">
    <source>
        <dbReference type="Pfam" id="PF24511"/>
    </source>
</evidence>
<feature type="chain" id="PRO_5013680490" evidence="2">
    <location>
        <begin position="16"/>
        <end position="399"/>
    </location>
</feature>
<dbReference type="PANTHER" id="PTHR47407">
    <property type="entry name" value="PROTEIN CBG15905-RELATED"/>
    <property type="match status" value="1"/>
</dbReference>
<dbReference type="PANTHER" id="PTHR47407:SF1">
    <property type="entry name" value="CUB-LIKE DOMAIN-CONTAINING PROTEIN"/>
    <property type="match status" value="1"/>
</dbReference>